<keyword evidence="2" id="KW-1185">Reference proteome</keyword>
<dbReference type="Proteomes" id="UP000199478">
    <property type="component" value="Unassembled WGS sequence"/>
</dbReference>
<dbReference type="OrthoDB" id="8479024at2"/>
<evidence type="ECO:0008006" key="3">
    <source>
        <dbReference type="Google" id="ProtNLM"/>
    </source>
</evidence>
<dbReference type="InterPro" id="IPR010865">
    <property type="entry name" value="DUF1499"/>
</dbReference>
<protein>
    <recommendedName>
        <fullName evidence="3">DUF1499 domain-containing protein</fullName>
    </recommendedName>
</protein>
<evidence type="ECO:0000313" key="2">
    <source>
        <dbReference type="Proteomes" id="UP000199478"/>
    </source>
</evidence>
<sequence>MKYIVLFLVLAAACLWVYVRFAPLHMGAIHEQRAQSAPGDVLRAGGFQAARRITAPPAKVLEAASQAVLATPRSRQIAGDIAKGSLTFETRSAFWGFPDYTVIAIQGDLVVIAGHLRYGRSDMGVNKTRILGWLRALAPLTEPL</sequence>
<dbReference type="RefSeq" id="WP_090198559.1">
    <property type="nucleotide sequence ID" value="NZ_FOYP01000001.1"/>
</dbReference>
<reference evidence="2" key="1">
    <citation type="submission" date="2016-10" db="EMBL/GenBank/DDBJ databases">
        <authorList>
            <person name="Varghese N."/>
            <person name="Submissions S."/>
        </authorList>
    </citation>
    <scope>NUCLEOTIDE SEQUENCE [LARGE SCALE GENOMIC DNA]</scope>
    <source>
        <strain evidence="2">DSM 26879</strain>
    </source>
</reference>
<accession>A0A1I6GFF2</accession>
<gene>
    <name evidence="1" type="ORF">SAMN04488005_1575</name>
</gene>
<dbReference type="Pfam" id="PF07386">
    <property type="entry name" value="DUF1499"/>
    <property type="match status" value="1"/>
</dbReference>
<dbReference type="STRING" id="390270.SAMN04488005_1575"/>
<proteinExistence type="predicted"/>
<dbReference type="AlphaFoldDB" id="A0A1I6GFF2"/>
<organism evidence="1 2">
    <name type="scientific">Yoonia tamlensis</name>
    <dbReference type="NCBI Taxonomy" id="390270"/>
    <lineage>
        <taxon>Bacteria</taxon>
        <taxon>Pseudomonadati</taxon>
        <taxon>Pseudomonadota</taxon>
        <taxon>Alphaproteobacteria</taxon>
        <taxon>Rhodobacterales</taxon>
        <taxon>Paracoccaceae</taxon>
        <taxon>Yoonia</taxon>
    </lineage>
</organism>
<dbReference type="EMBL" id="FOYP01000001">
    <property type="protein sequence ID" value="SFR40924.1"/>
    <property type="molecule type" value="Genomic_DNA"/>
</dbReference>
<name>A0A1I6GFF2_9RHOB</name>
<evidence type="ECO:0000313" key="1">
    <source>
        <dbReference type="EMBL" id="SFR40924.1"/>
    </source>
</evidence>